<evidence type="ECO:0000313" key="2">
    <source>
        <dbReference type="WBParaSite" id="ACRNAN_scaffold4126.g22800.t1"/>
    </source>
</evidence>
<reference evidence="2" key="1">
    <citation type="submission" date="2022-11" db="UniProtKB">
        <authorList>
            <consortium name="WormBaseParasite"/>
        </authorList>
    </citation>
    <scope>IDENTIFICATION</scope>
</reference>
<dbReference type="AlphaFoldDB" id="A0A914DX36"/>
<evidence type="ECO:0000313" key="1">
    <source>
        <dbReference type="Proteomes" id="UP000887540"/>
    </source>
</evidence>
<proteinExistence type="predicted"/>
<keyword evidence="1" id="KW-1185">Reference proteome</keyword>
<protein>
    <submittedName>
        <fullName evidence="2">Uncharacterized protein</fullName>
    </submittedName>
</protein>
<accession>A0A914DX36</accession>
<dbReference type="Proteomes" id="UP000887540">
    <property type="component" value="Unplaced"/>
</dbReference>
<dbReference type="WBParaSite" id="ACRNAN_scaffold4126.g22800.t1">
    <property type="protein sequence ID" value="ACRNAN_scaffold4126.g22800.t1"/>
    <property type="gene ID" value="ACRNAN_scaffold4126.g22800"/>
</dbReference>
<organism evidence="1 2">
    <name type="scientific">Acrobeloides nanus</name>
    <dbReference type="NCBI Taxonomy" id="290746"/>
    <lineage>
        <taxon>Eukaryota</taxon>
        <taxon>Metazoa</taxon>
        <taxon>Ecdysozoa</taxon>
        <taxon>Nematoda</taxon>
        <taxon>Chromadorea</taxon>
        <taxon>Rhabditida</taxon>
        <taxon>Tylenchina</taxon>
        <taxon>Cephalobomorpha</taxon>
        <taxon>Cephaloboidea</taxon>
        <taxon>Cephalobidae</taxon>
        <taxon>Acrobeloides</taxon>
    </lineage>
</organism>
<sequence>MDEEATPFFMDKVTNFLNNMKNQLTTIYGRNEQFLKQETSLLPEAVIITIEERVNSSVVLFDYRNFMNIIFNSTIERLSSEEKEKIHETVIQLERDFDALYVNDSLKRVDFAMVEYAKLVYEFAGFYDYFNVDENGEIPTEITPELIIKMKKIVDSLNEHVKHVKSGVPLPSNGEFMPLFAELYFEAVSLKHDPRRNPARALYLINEMDKNVEVIFNDAAAPEQQQKLHELLKKAEEDTLSGQKDCYKSILLSLVQYKHYL</sequence>
<name>A0A914DX36_9BILA</name>